<evidence type="ECO:0000313" key="2">
    <source>
        <dbReference type="EMBL" id="EDW94927.1"/>
    </source>
</evidence>
<feature type="transmembrane region" description="Helical" evidence="1">
    <location>
        <begin position="166"/>
        <end position="186"/>
    </location>
</feature>
<dbReference type="Proteomes" id="UP000002282">
    <property type="component" value="Chromosome 3L"/>
</dbReference>
<dbReference type="OMA" id="TWLPEII"/>
<proteinExistence type="predicted"/>
<feature type="transmembrane region" description="Helical" evidence="1">
    <location>
        <begin position="75"/>
        <end position="97"/>
    </location>
</feature>
<feature type="transmembrane region" description="Helical" evidence="1">
    <location>
        <begin position="134"/>
        <end position="154"/>
    </location>
</feature>
<dbReference type="KEGG" id="dya:Dyak_GE23161"/>
<dbReference type="KEGG" id="dya:Dyak_GE22272"/>
<feature type="transmembrane region" description="Helical" evidence="1">
    <location>
        <begin position="48"/>
        <end position="69"/>
    </location>
</feature>
<evidence type="ECO:0000313" key="3">
    <source>
        <dbReference type="EMBL" id="EDW99899.2"/>
    </source>
</evidence>
<feature type="transmembrane region" description="Helical" evidence="1">
    <location>
        <begin position="202"/>
        <end position="223"/>
    </location>
</feature>
<reference evidence="2 4" key="3">
    <citation type="journal article" date="2007" name="PLoS Biol.">
        <title>Principles of genome evolution in the Drosophila melanogaster species group.</title>
        <authorList>
            <person name="Ranz J.M."/>
            <person name="Maurin D."/>
            <person name="Chan Y.S."/>
            <person name="von Grotthuss M."/>
            <person name="Hillier L.W."/>
            <person name="Roote J."/>
            <person name="Ashburner M."/>
            <person name="Bergman C.M."/>
        </authorList>
    </citation>
    <scope>NUCLEOTIDE SEQUENCE [LARGE SCALE GENOMIC DNA]</scope>
    <source>
        <strain evidence="2">Tai18E2</strain>
        <strain evidence="4">Tai18E2 / Tucson 14021-0261.01</strain>
    </source>
</reference>
<dbReference type="OrthoDB" id="7967828at2759"/>
<feature type="transmembrane region" description="Helical" evidence="1">
    <location>
        <begin position="16"/>
        <end position="36"/>
    </location>
</feature>
<dbReference type="EMBL" id="CM000159">
    <property type="protein sequence ID" value="EDW94927.1"/>
    <property type="molecule type" value="Genomic_DNA"/>
</dbReference>
<keyword evidence="1" id="KW-1133">Transmembrane helix</keyword>
<keyword evidence="4" id="KW-1185">Reference proteome</keyword>
<accession>B4PCZ5</accession>
<keyword evidence="1" id="KW-0472">Membrane</keyword>
<reference evidence="2" key="1">
    <citation type="submission" date="2006-01" db="EMBL/GenBank/DDBJ databases">
        <title>The Genome of Drosophila yakuba.</title>
        <authorList>
            <consortium name="The Drosophila yakuba Sequencing Consortium"/>
        </authorList>
    </citation>
    <scope>NUCLEOTIDE SEQUENCE</scope>
    <source>
        <strain evidence="2">Tai18E2</strain>
    </source>
</reference>
<sequence length="289" mass="33829">MDITDRKRKKFGRQTYASLVIFMGVAVAQWILVCLVESGRKIFRDFEIICSGTFALAGIFFTIFVFNQGVRNHKIYSWVVAFVIVELEIFSMYVLAARTWIPDLLAFFFLCTLLLIVALVVGCHLSFSMDITRYIAPLFILSFILAMMSAYFLLAHLFLPKLMPYAYLIFELGLTFVMTSIIMLHAQTINGDRYVQMRVKDFILAALLVFHEFLLIYALTFYWQIHYSYFTSDDYFWMSTSTLNTQRTTPKNIQYDYYDNNASKDDWSAKNESNYGFNPDNWDIKDEDM</sequence>
<organism evidence="2 4">
    <name type="scientific">Drosophila yakuba</name>
    <name type="common">Fruit fly</name>
    <dbReference type="NCBI Taxonomy" id="7245"/>
    <lineage>
        <taxon>Eukaryota</taxon>
        <taxon>Metazoa</taxon>
        <taxon>Ecdysozoa</taxon>
        <taxon>Arthropoda</taxon>
        <taxon>Hexapoda</taxon>
        <taxon>Insecta</taxon>
        <taxon>Pterygota</taxon>
        <taxon>Neoptera</taxon>
        <taxon>Endopterygota</taxon>
        <taxon>Diptera</taxon>
        <taxon>Brachycera</taxon>
        <taxon>Muscomorpha</taxon>
        <taxon>Ephydroidea</taxon>
        <taxon>Drosophilidae</taxon>
        <taxon>Drosophila</taxon>
        <taxon>Sophophora</taxon>
    </lineage>
</organism>
<dbReference type="EMBL" id="CH891765">
    <property type="protein sequence ID" value="EDW99899.2"/>
    <property type="molecule type" value="Genomic_DNA"/>
</dbReference>
<accession>B4IU28</accession>
<feature type="transmembrane region" description="Helical" evidence="1">
    <location>
        <begin position="104"/>
        <end position="128"/>
    </location>
</feature>
<protein>
    <submittedName>
        <fullName evidence="2">Uncharacterized protein</fullName>
    </submittedName>
</protein>
<evidence type="ECO:0000313" key="4">
    <source>
        <dbReference type="Proteomes" id="UP000002282"/>
    </source>
</evidence>
<reference evidence="2 4" key="2">
    <citation type="journal article" date="2007" name="Nature">
        <title>Evolution of genes and genomes on the Drosophila phylogeny.</title>
        <authorList>
            <consortium name="Drosophila 12 Genomes Consortium"/>
            <person name="Clark A.G."/>
            <person name="Eisen M.B."/>
            <person name="Smith D.R."/>
            <person name="Bergman C.M."/>
            <person name="Oliver B."/>
            <person name="Markow T.A."/>
            <person name="Kaufman T.C."/>
            <person name="Kellis M."/>
            <person name="Gelbart W."/>
            <person name="Iyer V.N."/>
            <person name="Pollard D.A."/>
            <person name="Sackton T.B."/>
            <person name="Larracuente A.M."/>
            <person name="Singh N.D."/>
            <person name="Abad J.P."/>
            <person name="Abt D.N."/>
            <person name="Adryan B."/>
            <person name="Aguade M."/>
            <person name="Akashi H."/>
            <person name="Anderson W.W."/>
            <person name="Aquadro C.F."/>
            <person name="Ardell D.H."/>
            <person name="Arguello R."/>
            <person name="Artieri C.G."/>
            <person name="Barbash D.A."/>
            <person name="Barker D."/>
            <person name="Barsanti P."/>
            <person name="Batterham P."/>
            <person name="Batzoglou S."/>
            <person name="Begun D."/>
            <person name="Bhutkar A."/>
            <person name="Blanco E."/>
            <person name="Bosak S.A."/>
            <person name="Bradley R.K."/>
            <person name="Brand A.D."/>
            <person name="Brent M.R."/>
            <person name="Brooks A.N."/>
            <person name="Brown R.H."/>
            <person name="Butlin R.K."/>
            <person name="Caggese C."/>
            <person name="Calvi B.R."/>
            <person name="Bernardo de Carvalho A."/>
            <person name="Caspi A."/>
            <person name="Castrezana S."/>
            <person name="Celniker S.E."/>
            <person name="Chang J.L."/>
            <person name="Chapple C."/>
            <person name="Chatterji S."/>
            <person name="Chinwalla A."/>
            <person name="Civetta A."/>
            <person name="Clifton S.W."/>
            <person name="Comeron J.M."/>
            <person name="Costello J.C."/>
            <person name="Coyne J.A."/>
            <person name="Daub J."/>
            <person name="David R.G."/>
            <person name="Delcher A.L."/>
            <person name="Delehaunty K."/>
            <person name="Do C.B."/>
            <person name="Ebling H."/>
            <person name="Edwards K."/>
            <person name="Eickbush T."/>
            <person name="Evans J.D."/>
            <person name="Filipski A."/>
            <person name="Findeiss S."/>
            <person name="Freyhult E."/>
            <person name="Fulton L."/>
            <person name="Fulton R."/>
            <person name="Garcia A.C."/>
            <person name="Gardiner A."/>
            <person name="Garfield D.A."/>
            <person name="Garvin B.E."/>
            <person name="Gibson G."/>
            <person name="Gilbert D."/>
            <person name="Gnerre S."/>
            <person name="Godfrey J."/>
            <person name="Good R."/>
            <person name="Gotea V."/>
            <person name="Gravely B."/>
            <person name="Greenberg A.J."/>
            <person name="Griffiths-Jones S."/>
            <person name="Gross S."/>
            <person name="Guigo R."/>
            <person name="Gustafson E.A."/>
            <person name="Haerty W."/>
            <person name="Hahn M.W."/>
            <person name="Halligan D.L."/>
            <person name="Halpern A.L."/>
            <person name="Halter G.M."/>
            <person name="Han M.V."/>
            <person name="Heger A."/>
            <person name="Hillier L."/>
            <person name="Hinrichs A.S."/>
            <person name="Holmes I."/>
            <person name="Hoskins R.A."/>
            <person name="Hubisz M.J."/>
            <person name="Hultmark D."/>
            <person name="Huntley M.A."/>
            <person name="Jaffe D.B."/>
            <person name="Jagadeeshan S."/>
            <person name="Jeck W.R."/>
            <person name="Johnson J."/>
            <person name="Jones C.D."/>
            <person name="Jordan W.C."/>
            <person name="Karpen G.H."/>
            <person name="Kataoka E."/>
            <person name="Keightley P.D."/>
            <person name="Kheradpour P."/>
            <person name="Kirkness E.F."/>
            <person name="Koerich L.B."/>
            <person name="Kristiansen K."/>
            <person name="Kudrna D."/>
            <person name="Kulathinal R.J."/>
            <person name="Kumar S."/>
            <person name="Kwok R."/>
            <person name="Lander E."/>
            <person name="Langley C.H."/>
            <person name="Lapoint R."/>
            <person name="Lazzaro B.P."/>
            <person name="Lee S.J."/>
            <person name="Levesque L."/>
            <person name="Li R."/>
            <person name="Lin C.F."/>
            <person name="Lin M.F."/>
            <person name="Lindblad-Toh K."/>
            <person name="Llopart A."/>
            <person name="Long M."/>
            <person name="Low L."/>
            <person name="Lozovsky E."/>
            <person name="Lu J."/>
            <person name="Luo M."/>
            <person name="Machado C.A."/>
            <person name="Makalowski W."/>
            <person name="Marzo M."/>
            <person name="Matsuda M."/>
            <person name="Matzkin L."/>
            <person name="McAllister B."/>
            <person name="McBride C.S."/>
            <person name="McKernan B."/>
            <person name="McKernan K."/>
            <person name="Mendez-Lago M."/>
            <person name="Minx P."/>
            <person name="Mollenhauer M.U."/>
            <person name="Montooth K."/>
            <person name="Mount S.M."/>
            <person name="Mu X."/>
            <person name="Myers E."/>
            <person name="Negre B."/>
            <person name="Newfeld S."/>
            <person name="Nielsen R."/>
            <person name="Noor M.A."/>
            <person name="O'Grady P."/>
            <person name="Pachter L."/>
            <person name="Papaceit M."/>
            <person name="Parisi M.J."/>
            <person name="Parisi M."/>
            <person name="Parts L."/>
            <person name="Pedersen J.S."/>
            <person name="Pesole G."/>
            <person name="Phillippy A.M."/>
            <person name="Ponting C.P."/>
            <person name="Pop M."/>
            <person name="Porcelli D."/>
            <person name="Powell J.R."/>
            <person name="Prohaska S."/>
            <person name="Pruitt K."/>
            <person name="Puig M."/>
            <person name="Quesneville H."/>
            <person name="Ram K.R."/>
            <person name="Rand D."/>
            <person name="Rasmussen M.D."/>
            <person name="Reed L.K."/>
            <person name="Reenan R."/>
            <person name="Reily A."/>
            <person name="Remington K.A."/>
            <person name="Rieger T.T."/>
            <person name="Ritchie M.G."/>
            <person name="Robin C."/>
            <person name="Rogers Y.H."/>
            <person name="Rohde C."/>
            <person name="Rozas J."/>
            <person name="Rubenfield M.J."/>
            <person name="Ruiz A."/>
            <person name="Russo S."/>
            <person name="Salzberg S.L."/>
            <person name="Sanchez-Gracia A."/>
            <person name="Saranga D.J."/>
            <person name="Sato H."/>
            <person name="Schaeffer S.W."/>
            <person name="Schatz M.C."/>
            <person name="Schlenke T."/>
            <person name="Schwartz R."/>
            <person name="Segarra C."/>
            <person name="Singh R.S."/>
            <person name="Sirot L."/>
            <person name="Sirota M."/>
            <person name="Sisneros N.B."/>
            <person name="Smith C.D."/>
            <person name="Smith T.F."/>
            <person name="Spieth J."/>
            <person name="Stage D.E."/>
            <person name="Stark A."/>
            <person name="Stephan W."/>
            <person name="Strausberg R.L."/>
            <person name="Strempel S."/>
            <person name="Sturgill D."/>
            <person name="Sutton G."/>
            <person name="Sutton G.G."/>
            <person name="Tao W."/>
            <person name="Teichmann S."/>
            <person name="Tobari Y.N."/>
            <person name="Tomimura Y."/>
            <person name="Tsolas J.M."/>
            <person name="Valente V.L."/>
            <person name="Venter E."/>
            <person name="Venter J.C."/>
            <person name="Vicario S."/>
            <person name="Vieira F.G."/>
            <person name="Vilella A.J."/>
            <person name="Villasante A."/>
            <person name="Walenz B."/>
            <person name="Wang J."/>
            <person name="Wasserman M."/>
            <person name="Watts T."/>
            <person name="Wilson D."/>
            <person name="Wilson R.K."/>
            <person name="Wing R.A."/>
            <person name="Wolfner M.F."/>
            <person name="Wong A."/>
            <person name="Wong G.K."/>
            <person name="Wu C.I."/>
            <person name="Wu G."/>
            <person name="Yamamoto D."/>
            <person name="Yang H.P."/>
            <person name="Yang S.P."/>
            <person name="Yorke J.A."/>
            <person name="Yoshida K."/>
            <person name="Zdobnov E."/>
            <person name="Zhang P."/>
            <person name="Zhang Y."/>
            <person name="Zimin A.V."/>
            <person name="Baldwin J."/>
            <person name="Abdouelleil A."/>
            <person name="Abdulkadir J."/>
            <person name="Abebe A."/>
            <person name="Abera B."/>
            <person name="Abreu J."/>
            <person name="Acer S.C."/>
            <person name="Aftuck L."/>
            <person name="Alexander A."/>
            <person name="An P."/>
            <person name="Anderson E."/>
            <person name="Anderson S."/>
            <person name="Arachi H."/>
            <person name="Azer M."/>
            <person name="Bachantsang P."/>
            <person name="Barry A."/>
            <person name="Bayul T."/>
            <person name="Berlin A."/>
            <person name="Bessette D."/>
            <person name="Bloom T."/>
            <person name="Blye J."/>
            <person name="Boguslavskiy L."/>
            <person name="Bonnet C."/>
            <person name="Boukhgalter B."/>
            <person name="Bourzgui I."/>
            <person name="Brown A."/>
            <person name="Cahill P."/>
            <person name="Channer S."/>
            <person name="Cheshatsang Y."/>
            <person name="Chuda L."/>
            <person name="Citroen M."/>
            <person name="Collymore A."/>
            <person name="Cooke P."/>
            <person name="Costello M."/>
            <person name="D'Aco K."/>
            <person name="Daza R."/>
            <person name="De Haan G."/>
            <person name="DeGray S."/>
            <person name="DeMaso C."/>
            <person name="Dhargay N."/>
            <person name="Dooley K."/>
            <person name="Dooley E."/>
            <person name="Doricent M."/>
            <person name="Dorje P."/>
            <person name="Dorjee K."/>
            <person name="Dupes A."/>
            <person name="Elong R."/>
            <person name="Falk J."/>
            <person name="Farina A."/>
            <person name="Faro S."/>
            <person name="Ferguson D."/>
            <person name="Fisher S."/>
            <person name="Foley C.D."/>
            <person name="Franke A."/>
            <person name="Friedrich D."/>
            <person name="Gadbois L."/>
            <person name="Gearin G."/>
            <person name="Gearin C.R."/>
            <person name="Giannoukos G."/>
            <person name="Goode T."/>
            <person name="Graham J."/>
            <person name="Grandbois E."/>
            <person name="Grewal S."/>
            <person name="Gyaltsen K."/>
            <person name="Hafez N."/>
            <person name="Hagos B."/>
            <person name="Hall J."/>
            <person name="Henson C."/>
            <person name="Hollinger A."/>
            <person name="Honan T."/>
            <person name="Huard M.D."/>
            <person name="Hughes L."/>
            <person name="Hurhula B."/>
            <person name="Husby M.E."/>
            <person name="Kamat A."/>
            <person name="Kanga B."/>
            <person name="Kashin S."/>
            <person name="Khazanovich D."/>
            <person name="Kisner P."/>
            <person name="Lance K."/>
            <person name="Lara M."/>
            <person name="Lee W."/>
            <person name="Lennon N."/>
            <person name="Letendre F."/>
            <person name="LeVine R."/>
            <person name="Lipovsky A."/>
            <person name="Liu X."/>
            <person name="Liu J."/>
            <person name="Liu S."/>
            <person name="Lokyitsang T."/>
            <person name="Lokyitsang Y."/>
            <person name="Lubonja R."/>
            <person name="Lui A."/>
            <person name="MacDonald P."/>
            <person name="Magnisalis V."/>
            <person name="Maru K."/>
            <person name="Matthews C."/>
            <person name="McCusker W."/>
            <person name="McDonough S."/>
            <person name="Mehta T."/>
            <person name="Meldrim J."/>
            <person name="Meneus L."/>
            <person name="Mihai O."/>
            <person name="Mihalev A."/>
            <person name="Mihova T."/>
            <person name="Mittelman R."/>
            <person name="Mlenga V."/>
            <person name="Montmayeur A."/>
            <person name="Mulrain L."/>
            <person name="Navidi A."/>
            <person name="Naylor J."/>
            <person name="Negash T."/>
            <person name="Nguyen T."/>
            <person name="Nguyen N."/>
            <person name="Nicol R."/>
            <person name="Norbu C."/>
            <person name="Norbu N."/>
            <person name="Novod N."/>
            <person name="O'Neill B."/>
            <person name="Osman S."/>
            <person name="Markiewicz E."/>
            <person name="Oyono O.L."/>
            <person name="Patti C."/>
            <person name="Phunkhang P."/>
            <person name="Pierre F."/>
            <person name="Priest M."/>
            <person name="Raghuraman S."/>
            <person name="Rege F."/>
            <person name="Reyes R."/>
            <person name="Rise C."/>
            <person name="Rogov P."/>
            <person name="Ross K."/>
            <person name="Ryan E."/>
            <person name="Settipalli S."/>
            <person name="Shea T."/>
            <person name="Sherpa N."/>
            <person name="Shi L."/>
            <person name="Shih D."/>
            <person name="Sparrow T."/>
            <person name="Spaulding J."/>
            <person name="Stalker J."/>
            <person name="Stange-Thomann N."/>
            <person name="Stavropoulos S."/>
            <person name="Stone C."/>
            <person name="Strader C."/>
            <person name="Tesfaye S."/>
            <person name="Thomson T."/>
            <person name="Thoulutsang Y."/>
            <person name="Thoulutsang D."/>
            <person name="Topham K."/>
            <person name="Topping I."/>
            <person name="Tsamla T."/>
            <person name="Vassiliev H."/>
            <person name="Vo A."/>
            <person name="Wangchuk T."/>
            <person name="Wangdi T."/>
            <person name="Weiand M."/>
            <person name="Wilkinson J."/>
            <person name="Wilson A."/>
            <person name="Yadav S."/>
            <person name="Young G."/>
            <person name="Yu Q."/>
            <person name="Zembek L."/>
            <person name="Zhong D."/>
            <person name="Zimmer A."/>
            <person name="Zwirko Z."/>
            <person name="Jaffe D.B."/>
            <person name="Alvarez P."/>
            <person name="Brockman W."/>
            <person name="Butler J."/>
            <person name="Chin C."/>
            <person name="Gnerre S."/>
            <person name="Grabherr M."/>
            <person name="Kleber M."/>
            <person name="Mauceli E."/>
            <person name="MacCallum I."/>
        </authorList>
    </citation>
    <scope>NUCLEOTIDE SEQUENCE [LARGE SCALE GENOMIC DNA]</scope>
    <source>
        <strain evidence="2">Tai18E2</strain>
        <strain evidence="4">Tai18E2 / Tucson 14021-0261.01</strain>
    </source>
</reference>
<dbReference type="HOGENOM" id="CLU_070911_1_0_1"/>
<dbReference type="AlphaFoldDB" id="B4PCZ5"/>
<reference evidence="2" key="4">
    <citation type="submission" date="2015-11" db="EMBL/GenBank/DDBJ databases">
        <authorList>
            <consortium name="FlyBase"/>
        </authorList>
    </citation>
    <scope>NUCLEOTIDE SEQUENCE</scope>
    <source>
        <strain evidence="2">Tai18E2</strain>
    </source>
</reference>
<keyword evidence="1" id="KW-0812">Transmembrane</keyword>
<name>B4PCZ5_DROYA</name>
<evidence type="ECO:0000256" key="1">
    <source>
        <dbReference type="SAM" id="Phobius"/>
    </source>
</evidence>
<gene>
    <name evidence="2" type="primary">Dyak\GE22272</name>
    <name evidence="3" type="synonym">Dyak\GE23161</name>
    <name evidence="2" type="ORF">Dyak_GE22272</name>
    <name evidence="3" type="ORF">Dyak_GE23161</name>
</gene>